<dbReference type="Pfam" id="PF00589">
    <property type="entry name" value="Phage_integrase"/>
    <property type="match status" value="1"/>
</dbReference>
<keyword evidence="2" id="KW-0229">DNA integration</keyword>
<dbReference type="InterPro" id="IPR002104">
    <property type="entry name" value="Integrase_catalytic"/>
</dbReference>
<dbReference type="PANTHER" id="PTHR30349:SF64">
    <property type="entry name" value="PROPHAGE INTEGRASE INTD-RELATED"/>
    <property type="match status" value="1"/>
</dbReference>
<dbReference type="SUPFAM" id="SSF56349">
    <property type="entry name" value="DNA breaking-rejoining enzymes"/>
    <property type="match status" value="1"/>
</dbReference>
<protein>
    <submittedName>
        <fullName evidence="8">Tyrosine-type recombinase/integrase</fullName>
    </submittedName>
</protein>
<evidence type="ECO:0000256" key="2">
    <source>
        <dbReference type="ARBA" id="ARBA00022908"/>
    </source>
</evidence>
<name>A0A7T0C2J0_9BACT</name>
<dbReference type="GO" id="GO:0006310">
    <property type="term" value="P:DNA recombination"/>
    <property type="evidence" value="ECO:0007669"/>
    <property type="project" value="UniProtKB-KW"/>
</dbReference>
<evidence type="ECO:0000256" key="1">
    <source>
        <dbReference type="ARBA" id="ARBA00008857"/>
    </source>
</evidence>
<comment type="similarity">
    <text evidence="1">Belongs to the 'phage' integrase family.</text>
</comment>
<dbReference type="EMBL" id="CP048620">
    <property type="protein sequence ID" value="QPJ65372.1"/>
    <property type="molecule type" value="Genomic_DNA"/>
</dbReference>
<evidence type="ECO:0000313" key="8">
    <source>
        <dbReference type="EMBL" id="QPJ65372.1"/>
    </source>
</evidence>
<evidence type="ECO:0000259" key="6">
    <source>
        <dbReference type="PROSITE" id="PS51898"/>
    </source>
</evidence>
<dbReference type="InterPro" id="IPR013762">
    <property type="entry name" value="Integrase-like_cat_sf"/>
</dbReference>
<sequence>MYKRGNVYWCKITQPGQKPFYQSLGTNRKMAKAIEAKIRCEIFEGKFFDKQQGEHLTLSHLLDIYQERHARFHKKPESCQTDKYMGNVLIAYFGDRFLTEITPSLIEGYVEKRLADGRSPVTIHHELNLMRHAYSLAVKKWDLLKETPFVKVQLPTGDRKRVRYLKPEEETLLFDSLKENDWLRSVVIVARETGLRLSNVCNLTWSQTNLFEGFIEIEKTKNGKPVWIPLTDAAHAELTKWNKVRDLKMDRVFIVDGKAIHKDWVGLAFRRLCKRIGLQDFRFHDLRHDFCSRLVQAGQPLHVVAALAGHEDISTTQRYAHLSPETKRKAIEALNFAKARTGTK</sequence>
<proteinExistence type="inferred from homology"/>
<dbReference type="KEGG" id="nva:G3M78_08200"/>
<organism evidence="8 9">
    <name type="scientific">Candidatus Nitrohelix vancouverensis</name>
    <dbReference type="NCBI Taxonomy" id="2705534"/>
    <lineage>
        <taxon>Bacteria</taxon>
        <taxon>Pseudomonadati</taxon>
        <taxon>Nitrospinota/Tectimicrobiota group</taxon>
        <taxon>Nitrospinota</taxon>
        <taxon>Nitrospinia</taxon>
        <taxon>Nitrospinales</taxon>
        <taxon>Nitrospinaceae</taxon>
        <taxon>Candidatus Nitrohelix</taxon>
    </lineage>
</organism>
<gene>
    <name evidence="8" type="ORF">G3M78_08200</name>
</gene>
<dbReference type="PROSITE" id="PS51900">
    <property type="entry name" value="CB"/>
    <property type="match status" value="1"/>
</dbReference>
<dbReference type="Gene3D" id="1.10.150.130">
    <property type="match status" value="1"/>
</dbReference>
<accession>A0A7T0C2J0</accession>
<dbReference type="PROSITE" id="PS51898">
    <property type="entry name" value="TYR_RECOMBINASE"/>
    <property type="match status" value="1"/>
</dbReference>
<evidence type="ECO:0000313" key="9">
    <source>
        <dbReference type="Proteomes" id="UP000594464"/>
    </source>
</evidence>
<evidence type="ECO:0000256" key="4">
    <source>
        <dbReference type="ARBA" id="ARBA00023172"/>
    </source>
</evidence>
<dbReference type="CDD" id="cd00796">
    <property type="entry name" value="INT_Rci_Hp1_C"/>
    <property type="match status" value="1"/>
</dbReference>
<evidence type="ECO:0000256" key="3">
    <source>
        <dbReference type="ARBA" id="ARBA00023125"/>
    </source>
</evidence>
<dbReference type="AlphaFoldDB" id="A0A7T0C2J0"/>
<keyword evidence="3 5" id="KW-0238">DNA-binding</keyword>
<dbReference type="InterPro" id="IPR050090">
    <property type="entry name" value="Tyrosine_recombinase_XerCD"/>
</dbReference>
<dbReference type="GO" id="GO:0015074">
    <property type="term" value="P:DNA integration"/>
    <property type="evidence" value="ECO:0007669"/>
    <property type="project" value="UniProtKB-KW"/>
</dbReference>
<feature type="domain" description="Core-binding (CB)" evidence="7">
    <location>
        <begin position="56"/>
        <end position="138"/>
    </location>
</feature>
<dbReference type="InterPro" id="IPR044068">
    <property type="entry name" value="CB"/>
</dbReference>
<evidence type="ECO:0000256" key="5">
    <source>
        <dbReference type="PROSITE-ProRule" id="PRU01248"/>
    </source>
</evidence>
<keyword evidence="4" id="KW-0233">DNA recombination</keyword>
<dbReference type="InterPro" id="IPR011010">
    <property type="entry name" value="DNA_brk_join_enz"/>
</dbReference>
<feature type="domain" description="Tyr recombinase" evidence="6">
    <location>
        <begin position="160"/>
        <end position="332"/>
    </location>
</feature>
<reference evidence="9" key="1">
    <citation type="submission" date="2020-02" db="EMBL/GenBank/DDBJ databases">
        <title>Genomic and physiological characterization of two novel Nitrospinaceae genera.</title>
        <authorList>
            <person name="Mueller A.J."/>
            <person name="Jung M.-Y."/>
            <person name="Strachan C.R."/>
            <person name="Herbold C.W."/>
            <person name="Kirkegaard R.H."/>
            <person name="Daims H."/>
        </authorList>
    </citation>
    <scope>NUCLEOTIDE SEQUENCE [LARGE SCALE GENOMIC DNA]</scope>
</reference>
<dbReference type="Proteomes" id="UP000594464">
    <property type="component" value="Chromosome"/>
</dbReference>
<dbReference type="Gene3D" id="1.10.443.10">
    <property type="entry name" value="Intergrase catalytic core"/>
    <property type="match status" value="1"/>
</dbReference>
<dbReference type="PANTHER" id="PTHR30349">
    <property type="entry name" value="PHAGE INTEGRASE-RELATED"/>
    <property type="match status" value="1"/>
</dbReference>
<evidence type="ECO:0000259" key="7">
    <source>
        <dbReference type="PROSITE" id="PS51900"/>
    </source>
</evidence>
<dbReference type="GO" id="GO:0003677">
    <property type="term" value="F:DNA binding"/>
    <property type="evidence" value="ECO:0007669"/>
    <property type="project" value="UniProtKB-UniRule"/>
</dbReference>
<dbReference type="InterPro" id="IPR010998">
    <property type="entry name" value="Integrase_recombinase_N"/>
</dbReference>